<feature type="compositionally biased region" description="Basic and acidic residues" evidence="1">
    <location>
        <begin position="605"/>
        <end position="618"/>
    </location>
</feature>
<dbReference type="InterPro" id="IPR040648">
    <property type="entry name" value="HMGXB3_CxC4"/>
</dbReference>
<reference evidence="3" key="1">
    <citation type="submission" date="2022-07" db="EMBL/GenBank/DDBJ databases">
        <title>Genome Sequence of Leucocoprinus birnbaumii.</title>
        <authorList>
            <person name="Buettner E."/>
        </authorList>
    </citation>
    <scope>NUCLEOTIDE SEQUENCE</scope>
    <source>
        <strain evidence="3">VT141</strain>
    </source>
</reference>
<accession>A0AAD5VXC4</accession>
<proteinExistence type="predicted"/>
<feature type="domain" description="HMG" evidence="2">
    <location>
        <begin position="228"/>
        <end position="337"/>
    </location>
</feature>
<feature type="compositionally biased region" description="Polar residues" evidence="1">
    <location>
        <begin position="73"/>
        <end position="94"/>
    </location>
</feature>
<evidence type="ECO:0000259" key="2">
    <source>
        <dbReference type="Pfam" id="PF18717"/>
    </source>
</evidence>
<name>A0AAD5VXC4_9AGAR</name>
<keyword evidence="4" id="KW-1185">Reference proteome</keyword>
<feature type="region of interest" description="Disordered" evidence="1">
    <location>
        <begin position="605"/>
        <end position="627"/>
    </location>
</feature>
<comment type="caution">
    <text evidence="3">The sequence shown here is derived from an EMBL/GenBank/DDBJ whole genome shotgun (WGS) entry which is preliminary data.</text>
</comment>
<evidence type="ECO:0000313" key="4">
    <source>
        <dbReference type="Proteomes" id="UP001213000"/>
    </source>
</evidence>
<dbReference type="Pfam" id="PF18717">
    <property type="entry name" value="CxC4"/>
    <property type="match status" value="1"/>
</dbReference>
<organism evidence="3 4">
    <name type="scientific">Leucocoprinus birnbaumii</name>
    <dbReference type="NCBI Taxonomy" id="56174"/>
    <lineage>
        <taxon>Eukaryota</taxon>
        <taxon>Fungi</taxon>
        <taxon>Dikarya</taxon>
        <taxon>Basidiomycota</taxon>
        <taxon>Agaricomycotina</taxon>
        <taxon>Agaricomycetes</taxon>
        <taxon>Agaricomycetidae</taxon>
        <taxon>Agaricales</taxon>
        <taxon>Agaricineae</taxon>
        <taxon>Agaricaceae</taxon>
        <taxon>Leucocoprinus</taxon>
    </lineage>
</organism>
<dbReference type="EMBL" id="JANIEX010000242">
    <property type="protein sequence ID" value="KAJ3570348.1"/>
    <property type="molecule type" value="Genomic_DNA"/>
</dbReference>
<evidence type="ECO:0000256" key="1">
    <source>
        <dbReference type="SAM" id="MobiDB-lite"/>
    </source>
</evidence>
<evidence type="ECO:0000313" key="3">
    <source>
        <dbReference type="EMBL" id="KAJ3570348.1"/>
    </source>
</evidence>
<dbReference type="PANTHER" id="PTHR34305">
    <property type="entry name" value="EXPRESSED PROTEIN"/>
    <property type="match status" value="1"/>
</dbReference>
<feature type="region of interest" description="Disordered" evidence="1">
    <location>
        <begin position="1"/>
        <end position="96"/>
    </location>
</feature>
<protein>
    <recommendedName>
        <fullName evidence="2">HMG domain-containing protein</fullName>
    </recommendedName>
</protein>
<gene>
    <name evidence="3" type="ORF">NP233_g4468</name>
</gene>
<dbReference type="Proteomes" id="UP001213000">
    <property type="component" value="Unassembled WGS sequence"/>
</dbReference>
<sequence length="734" mass="82626">MSKPGHRLLKNLAGDSSSLQRYPRFPPPRDLETPTSIYSNKNLKRSLVDITSPTKRTRASDVKPRTKCKRSDTWANGTLETEATEGGLQNNPYSIRSDPISPEVDPPEVDFEVNIPEPETVVLQSSHSPSGVHPGSFAEYLEAVNGGCTGYNQIARGLCVVQGWDVKRTQTTSHWYHLQFIDVNGSLKLACQCPIDNCFHKRYLREYHDEKFASVEMKYPSGSDRSCFDNSRPILTQDATLYTLLGSFDCRIKLQICPKYPSSRTKHIGPDLRELGVFNYNNSRLLTHELLDDYTNVFSSSETPFDAWCENVLNCYSYTPGNIFMSKDSFRACWFAYARLQSLEGDFQCPDYGPHPETVVWDGVSLSFGLCKLSGSLEPPTKTSSSSPIRPNVRYFPKQQLIPESTLWKLLRKALKMEPLNTIADNASTASSPQKSTCHAKQSQHAVNVVSDHMDNIVLVTEQLKRHNNGSKVLKVVASFLKQIAAEESVLQMVNREGLRALDIFLRSPKPATASGLIVIPHLYLLLEWGYERKAGYQQPIISIATWIHDRARDVLDTLLANSMAPALLKPVMEPIDTNWEVTGCFYSMPKIRERPTYPLLIHDKQKDDPQKESREQSDGASPPCGKYYSTYKERRLTGGIMVAWCPHSISYGYHCMPGSPKRVVYDFSCALGPYCLLREPDFFVDMLFIIDNFHARDHTKCANACFASTYAKLDPELSEVNTSTAECGNSLIL</sequence>
<dbReference type="PANTHER" id="PTHR34305:SF1">
    <property type="entry name" value="SWIM-TYPE DOMAIN-CONTAINING PROTEIN"/>
    <property type="match status" value="1"/>
</dbReference>
<dbReference type="AlphaFoldDB" id="A0AAD5VXC4"/>
<feature type="compositionally biased region" description="Basic and acidic residues" evidence="1">
    <location>
        <begin position="58"/>
        <end position="72"/>
    </location>
</feature>